<evidence type="ECO:0000256" key="2">
    <source>
        <dbReference type="ARBA" id="ARBA00001936"/>
    </source>
</evidence>
<keyword evidence="6" id="KW-0378">Hydrolase</keyword>
<sequence length="411" mass="47632">MLKECFKDHRLKLLRQMEDNSILLAFSRRKEESLTNERYNVNRNYFYLSGVLEFDNIVLLFKRNGKENEIIYINPYDEFKAKWVGAPFSKEKVEELSSIKEVRYLADFKWDLDSLLEKCNTIYLDFEPNEINDLITPTEKLAQDIKTKRPWVNVKNARPLFANARMIKHEEEIEEMKKAIHITRLGIENILVNMKESYEYQLESYFDQAIKFNGATGYAFATIAASGKNATCLHYSDNDSIAHDGDLILFDLGSSVNMYCSDISRTFPVNGKFTERQKEIYNIVLEAQKKVFEAAKPGVTIRDLQQVVVKHYEKELQRIGLIKDPKEVSKYYYHGVSHHIGLDCHDLSDHFAPLKAGEVISNEPGLYIEEEGIGIRIEDDMMITEDGSLCLSQEILKTVEDIEAFMAKNKR</sequence>
<protein>
    <recommendedName>
        <fullName evidence="4">Xaa-Pro aminopeptidase</fullName>
        <ecNumber evidence="4">3.4.11.9</ecNumber>
    </recommendedName>
</protein>
<proteinExistence type="inferred from homology"/>
<dbReference type="EC" id="3.4.11.9" evidence="4"/>
<evidence type="ECO:0000256" key="5">
    <source>
        <dbReference type="ARBA" id="ARBA00022723"/>
    </source>
</evidence>
<dbReference type="InterPro" id="IPR029149">
    <property type="entry name" value="Creatin/AminoP/Spt16_N"/>
</dbReference>
<dbReference type="SMART" id="SM01011">
    <property type="entry name" value="AMP_N"/>
    <property type="match status" value="1"/>
</dbReference>
<dbReference type="PANTHER" id="PTHR43226">
    <property type="entry name" value="XAA-PRO AMINOPEPTIDASE 3"/>
    <property type="match status" value="1"/>
</dbReference>
<evidence type="ECO:0000256" key="3">
    <source>
        <dbReference type="ARBA" id="ARBA00008766"/>
    </source>
</evidence>
<dbReference type="RefSeq" id="WP_119016770.1">
    <property type="nucleotide sequence ID" value="NZ_QXEV01000026.1"/>
</dbReference>
<keyword evidence="9" id="KW-0645">Protease</keyword>
<gene>
    <name evidence="9" type="ORF">EI71_01686</name>
</gene>
<dbReference type="Pfam" id="PF05195">
    <property type="entry name" value="AMP_N"/>
    <property type="match status" value="1"/>
</dbReference>
<dbReference type="SUPFAM" id="SSF55920">
    <property type="entry name" value="Creatinase/aminopeptidase"/>
    <property type="match status" value="1"/>
</dbReference>
<dbReference type="EMBL" id="QXEV01000026">
    <property type="protein sequence ID" value="RIA64988.1"/>
    <property type="molecule type" value="Genomic_DNA"/>
</dbReference>
<reference evidence="9 10" key="1">
    <citation type="submission" date="2018-08" db="EMBL/GenBank/DDBJ databases">
        <title>Genomic Encyclopedia of Archaeal and Bacterial Type Strains, Phase II (KMG-II): from individual species to whole genera.</title>
        <authorList>
            <person name="Goeker M."/>
        </authorList>
    </citation>
    <scope>NUCLEOTIDE SEQUENCE [LARGE SCALE GENOMIC DNA]</scope>
    <source>
        <strain evidence="9 10">ATCC 27112</strain>
    </source>
</reference>
<dbReference type="Gene3D" id="3.40.350.10">
    <property type="entry name" value="Creatinase/prolidase N-terminal domain"/>
    <property type="match status" value="1"/>
</dbReference>
<name>A0A397QVA6_9MOLU</name>
<dbReference type="Gene3D" id="3.90.230.10">
    <property type="entry name" value="Creatinase/methionine aminopeptidase superfamily"/>
    <property type="match status" value="1"/>
</dbReference>
<keyword evidence="10" id="KW-1185">Reference proteome</keyword>
<dbReference type="GO" id="GO:0070006">
    <property type="term" value="F:metalloaminopeptidase activity"/>
    <property type="evidence" value="ECO:0007669"/>
    <property type="project" value="InterPro"/>
</dbReference>
<keyword evidence="9" id="KW-0031">Aminopeptidase</keyword>
<comment type="cofactor">
    <cofactor evidence="2">
        <name>Mn(2+)</name>
        <dbReference type="ChEBI" id="CHEBI:29035"/>
    </cofactor>
</comment>
<keyword evidence="7" id="KW-0464">Manganese</keyword>
<keyword evidence="5" id="KW-0479">Metal-binding</keyword>
<comment type="similarity">
    <text evidence="3">Belongs to the peptidase M24B family.</text>
</comment>
<comment type="caution">
    <text evidence="9">The sequence shown here is derived from an EMBL/GenBank/DDBJ whole genome shotgun (WGS) entry which is preliminary data.</text>
</comment>
<dbReference type="InterPro" id="IPR052433">
    <property type="entry name" value="X-Pro_dipept-like"/>
</dbReference>
<feature type="domain" description="Aminopeptidase P N-terminal" evidence="8">
    <location>
        <begin position="1"/>
        <end position="133"/>
    </location>
</feature>
<evidence type="ECO:0000256" key="6">
    <source>
        <dbReference type="ARBA" id="ARBA00022801"/>
    </source>
</evidence>
<dbReference type="OrthoDB" id="9806388at2"/>
<dbReference type="GO" id="GO:0030145">
    <property type="term" value="F:manganese ion binding"/>
    <property type="evidence" value="ECO:0007669"/>
    <property type="project" value="InterPro"/>
</dbReference>
<evidence type="ECO:0000256" key="7">
    <source>
        <dbReference type="ARBA" id="ARBA00023211"/>
    </source>
</evidence>
<dbReference type="SUPFAM" id="SSF53092">
    <property type="entry name" value="Creatinase/prolidase N-terminal domain"/>
    <property type="match status" value="1"/>
</dbReference>
<dbReference type="InParanoid" id="A0A397QVA6"/>
<dbReference type="AlphaFoldDB" id="A0A397QVA6"/>
<dbReference type="GO" id="GO:0005829">
    <property type="term" value="C:cytosol"/>
    <property type="evidence" value="ECO:0007669"/>
    <property type="project" value="TreeGrafter"/>
</dbReference>
<comment type="catalytic activity">
    <reaction evidence="1">
        <text>Release of any N-terminal amino acid, including proline, that is linked to proline, even from a dipeptide or tripeptide.</text>
        <dbReference type="EC" id="3.4.11.9"/>
    </reaction>
</comment>
<dbReference type="InterPro" id="IPR000994">
    <property type="entry name" value="Pept_M24"/>
</dbReference>
<evidence type="ECO:0000256" key="1">
    <source>
        <dbReference type="ARBA" id="ARBA00001424"/>
    </source>
</evidence>
<dbReference type="Pfam" id="PF00557">
    <property type="entry name" value="Peptidase_M24"/>
    <property type="match status" value="1"/>
</dbReference>
<dbReference type="InterPro" id="IPR007865">
    <property type="entry name" value="Aminopep_P_N"/>
</dbReference>
<organism evidence="9 10">
    <name type="scientific">Anaeroplasma bactoclasticum</name>
    <dbReference type="NCBI Taxonomy" id="2088"/>
    <lineage>
        <taxon>Bacteria</taxon>
        <taxon>Bacillati</taxon>
        <taxon>Mycoplasmatota</taxon>
        <taxon>Mollicutes</taxon>
        <taxon>Anaeroplasmatales</taxon>
        <taxon>Anaeroplasmataceae</taxon>
        <taxon>Anaeroplasma</taxon>
    </lineage>
</organism>
<accession>A0A397QVA6</accession>
<dbReference type="PANTHER" id="PTHR43226:SF4">
    <property type="entry name" value="XAA-PRO AMINOPEPTIDASE 3"/>
    <property type="match status" value="1"/>
</dbReference>
<dbReference type="GO" id="GO:0006508">
    <property type="term" value="P:proteolysis"/>
    <property type="evidence" value="ECO:0007669"/>
    <property type="project" value="TreeGrafter"/>
</dbReference>
<dbReference type="Proteomes" id="UP000266506">
    <property type="component" value="Unassembled WGS sequence"/>
</dbReference>
<evidence type="ECO:0000313" key="10">
    <source>
        <dbReference type="Proteomes" id="UP000266506"/>
    </source>
</evidence>
<evidence type="ECO:0000259" key="8">
    <source>
        <dbReference type="SMART" id="SM01011"/>
    </source>
</evidence>
<evidence type="ECO:0000313" key="9">
    <source>
        <dbReference type="EMBL" id="RIA64988.1"/>
    </source>
</evidence>
<dbReference type="InterPro" id="IPR036005">
    <property type="entry name" value="Creatinase/aminopeptidase-like"/>
</dbReference>
<evidence type="ECO:0000256" key="4">
    <source>
        <dbReference type="ARBA" id="ARBA00012574"/>
    </source>
</evidence>